<proteinExistence type="predicted"/>
<dbReference type="Pfam" id="PF01261">
    <property type="entry name" value="AP_endonuc_2"/>
    <property type="match status" value="1"/>
</dbReference>
<protein>
    <submittedName>
        <fullName evidence="2">Sugar phosphate isomerase/epimerase</fullName>
    </submittedName>
</protein>
<feature type="domain" description="Xylose isomerase-like TIM barrel" evidence="1">
    <location>
        <begin position="25"/>
        <end position="246"/>
    </location>
</feature>
<keyword evidence="3" id="KW-1185">Reference proteome</keyword>
<dbReference type="OrthoDB" id="372143at2157"/>
<dbReference type="Proteomes" id="UP000509750">
    <property type="component" value="Chromosome"/>
</dbReference>
<dbReference type="AlphaFoldDB" id="A0A7D5KFF9"/>
<dbReference type="GO" id="GO:0008270">
    <property type="term" value="F:zinc ion binding"/>
    <property type="evidence" value="ECO:0007669"/>
    <property type="project" value="InterPro"/>
</dbReference>
<name>A0A7D5KFF9_9EURY</name>
<dbReference type="PANTHER" id="PTHR12110:SF21">
    <property type="entry name" value="XYLOSE ISOMERASE-LIKE TIM BARREL DOMAIN-CONTAINING PROTEIN"/>
    <property type="match status" value="1"/>
</dbReference>
<evidence type="ECO:0000259" key="1">
    <source>
        <dbReference type="Pfam" id="PF01261"/>
    </source>
</evidence>
<organism evidence="2 3">
    <name type="scientific">Halorarum halophilum</name>
    <dbReference type="NCBI Taxonomy" id="2743090"/>
    <lineage>
        <taxon>Archaea</taxon>
        <taxon>Methanobacteriati</taxon>
        <taxon>Methanobacteriota</taxon>
        <taxon>Stenosarchaea group</taxon>
        <taxon>Halobacteria</taxon>
        <taxon>Halobacteriales</taxon>
        <taxon>Haloferacaceae</taxon>
        <taxon>Halorarum</taxon>
    </lineage>
</organism>
<dbReference type="GO" id="GO:0003677">
    <property type="term" value="F:DNA binding"/>
    <property type="evidence" value="ECO:0007669"/>
    <property type="project" value="InterPro"/>
</dbReference>
<dbReference type="GO" id="GO:0006281">
    <property type="term" value="P:DNA repair"/>
    <property type="evidence" value="ECO:0007669"/>
    <property type="project" value="InterPro"/>
</dbReference>
<dbReference type="EMBL" id="CP058529">
    <property type="protein sequence ID" value="QLG27616.1"/>
    <property type="molecule type" value="Genomic_DNA"/>
</dbReference>
<evidence type="ECO:0000313" key="2">
    <source>
        <dbReference type="EMBL" id="QLG27616.1"/>
    </source>
</evidence>
<evidence type="ECO:0000313" key="3">
    <source>
        <dbReference type="Proteomes" id="UP000509750"/>
    </source>
</evidence>
<dbReference type="InterPro" id="IPR013022">
    <property type="entry name" value="Xyl_isomerase-like_TIM-brl"/>
</dbReference>
<dbReference type="Gene3D" id="3.20.20.150">
    <property type="entry name" value="Divalent-metal-dependent TIM barrel enzymes"/>
    <property type="match status" value="1"/>
</dbReference>
<dbReference type="SUPFAM" id="SSF51658">
    <property type="entry name" value="Xylose isomerase-like"/>
    <property type="match status" value="1"/>
</dbReference>
<gene>
    <name evidence="2" type="ORF">HUG10_08650</name>
</gene>
<accession>A0A7D5KFF9</accession>
<dbReference type="KEGG" id="halg:HUG10_08650"/>
<dbReference type="GO" id="GO:0016853">
    <property type="term" value="F:isomerase activity"/>
    <property type="evidence" value="ECO:0007669"/>
    <property type="project" value="UniProtKB-KW"/>
</dbReference>
<dbReference type="InterPro" id="IPR001719">
    <property type="entry name" value="AP_endonuc_2"/>
</dbReference>
<keyword evidence="2" id="KW-0413">Isomerase</keyword>
<sequence>MSAPRLGFVAQTHTGAVEYDDLVAAGATEGFDFVELYMDGATERRALDPERIETLHERHGLDLAVHLPFVDLDLGSPRPLVREASRRELEACLDAAAEMGAEKAVLHADTDATPPEFGRESVLPHALESIERLDAYADDAGVEVCVENLPGRLFSTYDFDVLTAETDASLTLDTGHARVDGLDEAEMADALREFDDRISHVHVNDSRVPEDEHVPVGSGTIDFERAFRPVRDGDWDGTLSVEVFTFDFDYVATSRRKLEAWL</sequence>
<reference evidence="2 3" key="1">
    <citation type="submission" date="2020-07" db="EMBL/GenBank/DDBJ databases">
        <title>Gai3-2, isolated from salt lake.</title>
        <authorList>
            <person name="Cui H."/>
            <person name="Shi X."/>
        </authorList>
    </citation>
    <scope>NUCLEOTIDE SEQUENCE [LARGE SCALE GENOMIC DNA]</scope>
    <source>
        <strain evidence="2 3">Gai3-2</strain>
    </source>
</reference>
<dbReference type="RefSeq" id="WP_179169191.1">
    <property type="nucleotide sequence ID" value="NZ_CP058529.1"/>
</dbReference>
<dbReference type="InterPro" id="IPR050312">
    <property type="entry name" value="IolE/XylAMocC-like"/>
</dbReference>
<dbReference type="PANTHER" id="PTHR12110">
    <property type="entry name" value="HYDROXYPYRUVATE ISOMERASE"/>
    <property type="match status" value="1"/>
</dbReference>
<dbReference type="GeneID" id="56028897"/>
<dbReference type="InterPro" id="IPR036237">
    <property type="entry name" value="Xyl_isomerase-like_sf"/>
</dbReference>
<dbReference type="SMART" id="SM00518">
    <property type="entry name" value="AP2Ec"/>
    <property type="match status" value="1"/>
</dbReference>